<proteinExistence type="predicted"/>
<evidence type="ECO:0000313" key="1">
    <source>
        <dbReference type="EMBL" id="JAH10754.1"/>
    </source>
</evidence>
<organism evidence="1">
    <name type="scientific">Anguilla anguilla</name>
    <name type="common">European freshwater eel</name>
    <name type="synonym">Muraena anguilla</name>
    <dbReference type="NCBI Taxonomy" id="7936"/>
    <lineage>
        <taxon>Eukaryota</taxon>
        <taxon>Metazoa</taxon>
        <taxon>Chordata</taxon>
        <taxon>Craniata</taxon>
        <taxon>Vertebrata</taxon>
        <taxon>Euteleostomi</taxon>
        <taxon>Actinopterygii</taxon>
        <taxon>Neopterygii</taxon>
        <taxon>Teleostei</taxon>
        <taxon>Anguilliformes</taxon>
        <taxon>Anguillidae</taxon>
        <taxon>Anguilla</taxon>
    </lineage>
</organism>
<protein>
    <submittedName>
        <fullName evidence="1">Uncharacterized protein</fullName>
    </submittedName>
</protein>
<name>A0A0E9Q201_ANGAN</name>
<accession>A0A0E9Q201</accession>
<reference evidence="1" key="2">
    <citation type="journal article" date="2015" name="Fish Shellfish Immunol.">
        <title>Early steps in the European eel (Anguilla anguilla)-Vibrio vulnificus interaction in the gills: Role of the RtxA13 toxin.</title>
        <authorList>
            <person name="Callol A."/>
            <person name="Pajuelo D."/>
            <person name="Ebbesson L."/>
            <person name="Teles M."/>
            <person name="MacKenzie S."/>
            <person name="Amaro C."/>
        </authorList>
    </citation>
    <scope>NUCLEOTIDE SEQUENCE</scope>
</reference>
<reference evidence="1" key="1">
    <citation type="submission" date="2014-11" db="EMBL/GenBank/DDBJ databases">
        <authorList>
            <person name="Amaro Gonzalez C."/>
        </authorList>
    </citation>
    <scope>NUCLEOTIDE SEQUENCE</scope>
</reference>
<dbReference type="EMBL" id="GBXM01097823">
    <property type="protein sequence ID" value="JAH10754.1"/>
    <property type="molecule type" value="Transcribed_RNA"/>
</dbReference>
<sequence>MSISMTELNLKY</sequence>